<evidence type="ECO:0000256" key="11">
    <source>
        <dbReference type="ARBA" id="ARBA00023180"/>
    </source>
</evidence>
<dbReference type="PROSITE" id="PS50011">
    <property type="entry name" value="PROTEIN_KINASE_DOM"/>
    <property type="match status" value="1"/>
</dbReference>
<feature type="transmembrane region" description="Helical" evidence="13">
    <location>
        <begin position="410"/>
        <end position="432"/>
    </location>
</feature>
<evidence type="ECO:0000259" key="15">
    <source>
        <dbReference type="PROSITE" id="PS50011"/>
    </source>
</evidence>
<keyword evidence="9 13" id="KW-1133">Transmembrane helix</keyword>
<evidence type="ECO:0000256" key="2">
    <source>
        <dbReference type="ARBA" id="ARBA00022527"/>
    </source>
</evidence>
<dbReference type="Gene3D" id="2.60.120.430">
    <property type="entry name" value="Galactose-binding lectin"/>
    <property type="match status" value="2"/>
</dbReference>
<dbReference type="EMBL" id="JADCNL010000005">
    <property type="protein sequence ID" value="KAG0481603.1"/>
    <property type="molecule type" value="Genomic_DNA"/>
</dbReference>
<keyword evidence="17" id="KW-1185">Reference proteome</keyword>
<keyword evidence="5 14" id="KW-0732">Signal</keyword>
<dbReference type="InterPro" id="IPR008271">
    <property type="entry name" value="Ser/Thr_kinase_AS"/>
</dbReference>
<name>A0A835R0Z8_VANPL</name>
<feature type="signal peptide" evidence="14">
    <location>
        <begin position="1"/>
        <end position="22"/>
    </location>
</feature>
<dbReference type="Pfam" id="PF07714">
    <property type="entry name" value="PK_Tyr_Ser-Thr"/>
    <property type="match status" value="1"/>
</dbReference>
<dbReference type="PROSITE" id="PS00107">
    <property type="entry name" value="PROTEIN_KINASE_ATP"/>
    <property type="match status" value="1"/>
</dbReference>
<organism evidence="16 17">
    <name type="scientific">Vanilla planifolia</name>
    <name type="common">Vanilla</name>
    <dbReference type="NCBI Taxonomy" id="51239"/>
    <lineage>
        <taxon>Eukaryota</taxon>
        <taxon>Viridiplantae</taxon>
        <taxon>Streptophyta</taxon>
        <taxon>Embryophyta</taxon>
        <taxon>Tracheophyta</taxon>
        <taxon>Spermatophyta</taxon>
        <taxon>Magnoliopsida</taxon>
        <taxon>Liliopsida</taxon>
        <taxon>Asparagales</taxon>
        <taxon>Orchidaceae</taxon>
        <taxon>Vanilloideae</taxon>
        <taxon>Vanilleae</taxon>
        <taxon>Vanilla</taxon>
    </lineage>
</organism>
<keyword evidence="6 12" id="KW-0547">Nucleotide-binding</keyword>
<evidence type="ECO:0000256" key="3">
    <source>
        <dbReference type="ARBA" id="ARBA00022679"/>
    </source>
</evidence>
<dbReference type="FunFam" id="2.60.120.430:FF:000005">
    <property type="entry name" value="Putative receptor-like protein kinase"/>
    <property type="match status" value="1"/>
</dbReference>
<gene>
    <name evidence="16" type="ORF">HPP92_012461</name>
</gene>
<dbReference type="FunFam" id="3.30.200.20:FF:000039">
    <property type="entry name" value="receptor-like protein kinase FERONIA"/>
    <property type="match status" value="1"/>
</dbReference>
<accession>A0A835R0Z8</accession>
<keyword evidence="4 13" id="KW-0812">Transmembrane</keyword>
<evidence type="ECO:0000313" key="16">
    <source>
        <dbReference type="EMBL" id="KAG0481603.1"/>
    </source>
</evidence>
<keyword evidence="10 13" id="KW-0472">Membrane</keyword>
<keyword evidence="11" id="KW-0325">Glycoprotein</keyword>
<evidence type="ECO:0000313" key="17">
    <source>
        <dbReference type="Proteomes" id="UP000636800"/>
    </source>
</evidence>
<evidence type="ECO:0000256" key="6">
    <source>
        <dbReference type="ARBA" id="ARBA00022741"/>
    </source>
</evidence>
<feature type="domain" description="Protein kinase" evidence="15">
    <location>
        <begin position="493"/>
        <end position="768"/>
    </location>
</feature>
<dbReference type="PROSITE" id="PS00108">
    <property type="entry name" value="PROTEIN_KINASE_ST"/>
    <property type="match status" value="1"/>
</dbReference>
<dbReference type="PANTHER" id="PTHR47989:SF62">
    <property type="entry name" value="OS05G0423500 PROTEIN"/>
    <property type="match status" value="1"/>
</dbReference>
<evidence type="ECO:0000256" key="8">
    <source>
        <dbReference type="ARBA" id="ARBA00022840"/>
    </source>
</evidence>
<comment type="subcellular location">
    <subcellularLocation>
        <location evidence="1">Membrane</location>
        <topology evidence="1">Single-pass membrane protein</topology>
    </subcellularLocation>
</comment>
<protein>
    <recommendedName>
        <fullName evidence="15">Protein kinase domain-containing protein</fullName>
    </recommendedName>
</protein>
<dbReference type="Proteomes" id="UP000636800">
    <property type="component" value="Chromosome 5"/>
</dbReference>
<evidence type="ECO:0000256" key="4">
    <source>
        <dbReference type="ARBA" id="ARBA00022692"/>
    </source>
</evidence>
<reference evidence="16 17" key="1">
    <citation type="journal article" date="2020" name="Nat. Food">
        <title>A phased Vanilla planifolia genome enables genetic improvement of flavour and production.</title>
        <authorList>
            <person name="Hasing T."/>
            <person name="Tang H."/>
            <person name="Brym M."/>
            <person name="Khazi F."/>
            <person name="Huang T."/>
            <person name="Chambers A.H."/>
        </authorList>
    </citation>
    <scope>NUCLEOTIDE SEQUENCE [LARGE SCALE GENOMIC DNA]</scope>
    <source>
        <tissue evidence="16">Leaf</tissue>
    </source>
</reference>
<keyword evidence="7" id="KW-0418">Kinase</keyword>
<dbReference type="GO" id="GO:0005524">
    <property type="term" value="F:ATP binding"/>
    <property type="evidence" value="ECO:0007669"/>
    <property type="project" value="UniProtKB-UniRule"/>
</dbReference>
<dbReference type="CDD" id="cd14066">
    <property type="entry name" value="STKc_IRAK"/>
    <property type="match status" value="1"/>
</dbReference>
<feature type="binding site" evidence="12">
    <location>
        <position position="521"/>
    </location>
    <ligand>
        <name>ATP</name>
        <dbReference type="ChEBI" id="CHEBI:30616"/>
    </ligand>
</feature>
<evidence type="ECO:0000256" key="14">
    <source>
        <dbReference type="SAM" id="SignalP"/>
    </source>
</evidence>
<dbReference type="PANTHER" id="PTHR47989">
    <property type="entry name" value="OS01G0750732 PROTEIN"/>
    <property type="match status" value="1"/>
</dbReference>
<proteinExistence type="predicted"/>
<keyword evidence="2" id="KW-0723">Serine/threonine-protein kinase</keyword>
<evidence type="ECO:0000256" key="7">
    <source>
        <dbReference type="ARBA" id="ARBA00022777"/>
    </source>
</evidence>
<dbReference type="GO" id="GO:0004674">
    <property type="term" value="F:protein serine/threonine kinase activity"/>
    <property type="evidence" value="ECO:0007669"/>
    <property type="project" value="UniProtKB-KW"/>
</dbReference>
<evidence type="ECO:0000256" key="12">
    <source>
        <dbReference type="PROSITE-ProRule" id="PRU10141"/>
    </source>
</evidence>
<dbReference type="InterPro" id="IPR001245">
    <property type="entry name" value="Ser-Thr/Tyr_kinase_cat_dom"/>
</dbReference>
<comment type="caution">
    <text evidence="16">The sequence shown here is derived from an EMBL/GenBank/DDBJ whole genome shotgun (WGS) entry which is preliminary data.</text>
</comment>
<dbReference type="InterPro" id="IPR024788">
    <property type="entry name" value="Malectin-like_Carb-bd_dom"/>
</dbReference>
<dbReference type="FunFam" id="2.60.120.430:FF:000001">
    <property type="entry name" value="Receptor-like protein kinase FERONIA"/>
    <property type="match status" value="1"/>
</dbReference>
<sequence length="832" mass="92200">MATPNHVLGLLIFLAFLKLRNAASTFNPEDNYLIDCGSLTNTMVGQRVFEADTGRSWTLTTPNNIIANNTTPSTVSSLDSSSLYLNARIFNKPSSYSFPIQQKGRHFIRLYFFPFDNKDFNLTTAQFSISTQDNVLLDNFRPRQDSITAFKEFSVNLTRDTLILTFSPENNSVAFVNALEVVSVPDNLILDTAQTVNTKATYRGLSTQLLETVYRINMGGPKIISVNDTLWRTWVPDGSYLVDPKLAQNVSYGGTISYINGATSAEIAPDLVYSTATRLLPQNSTMSASYNVTWNFNVQAGFSYVVRMHFCDIVSKALNNLYFSSYINSWSATNDIDLSTLAANTLHTAVFMDFVVDIPGESNRLSVSIGPSDINNVFPDGILNGLEIMKISSSYAGNVVEPKSKGNTGAIVGAVLGVMGVVIVAIVVFFCLRKRKRAKKQQSKTWLPFSINGGTSQSLASRATNGTAATSGVNGNLGYRFSFVVLQEATNNFDENWVIGLGGFGKVYKGVLRDDTKVAVKRGNPKSQQGLNEFRTEIELLSRLRHRHLVSLIGFCDERNEMILVYEYMEKGTLKSHLYGSNLPNLSWEQRLEICIGSARGLHYLHTGSAKAIIHRDVKSANILLDENLMAKVADFGLSKTGPELDQTHVSTAVKGSFGYLDPEYFRRQQLTEKSDVYSFGVVLLEVLCARPVIDPTLPREMVNLAEWGMKWQKRGELDQIVDPRIAGDIKPDSLRKFAETVEKCLADFGVERPTMGDVLWNLEYAFQLQEAGSTDSLVNSINRITELSSQVRDMNNTQPVMETGVGNISSNDLSDISMSRVFSQLIKSEGR</sequence>
<dbReference type="Pfam" id="PF12819">
    <property type="entry name" value="Malectin_like"/>
    <property type="match status" value="1"/>
</dbReference>
<evidence type="ECO:0000256" key="9">
    <source>
        <dbReference type="ARBA" id="ARBA00022989"/>
    </source>
</evidence>
<dbReference type="InterPro" id="IPR000719">
    <property type="entry name" value="Prot_kinase_dom"/>
</dbReference>
<dbReference type="InterPro" id="IPR011009">
    <property type="entry name" value="Kinase-like_dom_sf"/>
</dbReference>
<dbReference type="AlphaFoldDB" id="A0A835R0Z8"/>
<keyword evidence="3" id="KW-0808">Transferase</keyword>
<evidence type="ECO:0000256" key="1">
    <source>
        <dbReference type="ARBA" id="ARBA00004167"/>
    </source>
</evidence>
<evidence type="ECO:0000256" key="5">
    <source>
        <dbReference type="ARBA" id="ARBA00022729"/>
    </source>
</evidence>
<dbReference type="GO" id="GO:0016020">
    <property type="term" value="C:membrane"/>
    <property type="evidence" value="ECO:0007669"/>
    <property type="project" value="UniProtKB-SubCell"/>
</dbReference>
<dbReference type="SUPFAM" id="SSF56112">
    <property type="entry name" value="Protein kinase-like (PK-like)"/>
    <property type="match status" value="1"/>
</dbReference>
<keyword evidence="8 12" id="KW-0067">ATP-binding</keyword>
<dbReference type="InterPro" id="IPR017441">
    <property type="entry name" value="Protein_kinase_ATP_BS"/>
</dbReference>
<evidence type="ECO:0000256" key="13">
    <source>
        <dbReference type="SAM" id="Phobius"/>
    </source>
</evidence>
<dbReference type="Gene3D" id="1.10.510.10">
    <property type="entry name" value="Transferase(Phosphotransferase) domain 1"/>
    <property type="match status" value="1"/>
</dbReference>
<evidence type="ECO:0000256" key="10">
    <source>
        <dbReference type="ARBA" id="ARBA00023136"/>
    </source>
</evidence>
<feature type="chain" id="PRO_5032421730" description="Protein kinase domain-containing protein" evidence="14">
    <location>
        <begin position="23"/>
        <end position="832"/>
    </location>
</feature>
<dbReference type="Gene3D" id="3.30.200.20">
    <property type="entry name" value="Phosphorylase Kinase, domain 1"/>
    <property type="match status" value="1"/>
</dbReference>
<dbReference type="FunFam" id="1.10.510.10:FF:000058">
    <property type="entry name" value="Receptor-like protein kinase FERONIA"/>
    <property type="match status" value="1"/>
</dbReference>
<dbReference type="SMART" id="SM00220">
    <property type="entry name" value="S_TKc"/>
    <property type="match status" value="1"/>
</dbReference>